<evidence type="ECO:0000313" key="4">
    <source>
        <dbReference type="Proteomes" id="UP001202961"/>
    </source>
</evidence>
<accession>A0ABT0TWN1</accession>
<organism evidence="3 4">
    <name type="scientific">Aporhodopirellula aestuarii</name>
    <dbReference type="NCBI Taxonomy" id="2950107"/>
    <lineage>
        <taxon>Bacteria</taxon>
        <taxon>Pseudomonadati</taxon>
        <taxon>Planctomycetota</taxon>
        <taxon>Planctomycetia</taxon>
        <taxon>Pirellulales</taxon>
        <taxon>Pirellulaceae</taxon>
        <taxon>Aporhodopirellula</taxon>
    </lineage>
</organism>
<evidence type="ECO:0000256" key="2">
    <source>
        <dbReference type="SAM" id="Phobius"/>
    </source>
</evidence>
<protein>
    <submittedName>
        <fullName evidence="3">Uncharacterized protein</fullName>
    </submittedName>
</protein>
<feature type="region of interest" description="Disordered" evidence="1">
    <location>
        <begin position="168"/>
        <end position="192"/>
    </location>
</feature>
<feature type="transmembrane region" description="Helical" evidence="2">
    <location>
        <begin position="33"/>
        <end position="53"/>
    </location>
</feature>
<evidence type="ECO:0000313" key="3">
    <source>
        <dbReference type="EMBL" id="MCM2369029.1"/>
    </source>
</evidence>
<keyword evidence="2" id="KW-1133">Transmembrane helix</keyword>
<keyword evidence="2" id="KW-0472">Membrane</keyword>
<feature type="region of interest" description="Disordered" evidence="1">
    <location>
        <begin position="304"/>
        <end position="333"/>
    </location>
</feature>
<keyword evidence="2" id="KW-0812">Transmembrane</keyword>
<dbReference type="RefSeq" id="WP_250926704.1">
    <property type="nucleotide sequence ID" value="NZ_JAMQBK010000001.1"/>
</dbReference>
<comment type="caution">
    <text evidence="3">The sequence shown here is derived from an EMBL/GenBank/DDBJ whole genome shotgun (WGS) entry which is preliminary data.</text>
</comment>
<feature type="region of interest" description="Disordered" evidence="1">
    <location>
        <begin position="1"/>
        <end position="25"/>
    </location>
</feature>
<dbReference type="EMBL" id="JAMQBK010000001">
    <property type="protein sequence ID" value="MCM2369029.1"/>
    <property type="molecule type" value="Genomic_DNA"/>
</dbReference>
<name>A0ABT0TWN1_9BACT</name>
<evidence type="ECO:0000256" key="1">
    <source>
        <dbReference type="SAM" id="MobiDB-lite"/>
    </source>
</evidence>
<dbReference type="Proteomes" id="UP001202961">
    <property type="component" value="Unassembled WGS sequence"/>
</dbReference>
<proteinExistence type="predicted"/>
<keyword evidence="4" id="KW-1185">Reference proteome</keyword>
<feature type="compositionally biased region" description="Low complexity" evidence="1">
    <location>
        <begin position="1"/>
        <end position="24"/>
    </location>
</feature>
<feature type="compositionally biased region" description="Low complexity" evidence="1">
    <location>
        <begin position="168"/>
        <end position="187"/>
    </location>
</feature>
<sequence>MKDAPTSDTSTSPSATSTKHAATSRNRRKRMRFGLLELLLLTTVVAAWLPVVLARRLIPKLQSEIETMRFSTSELIVTDEQKLTVRALPDIWSNIDSWKYHLPEGADLELRLATEFINSVSSPSDYQAVALPTGEHSIHFKHTSDADGYHSVVYLDAEAVLQKHHPKSWITTSGSSSTGSASNQSTSYELDQPPNLKVQRFSQSHPLIQYESMELPGEYDSKGNYLWISPASVVPSPAPIFYYSQDKHGHEGVGHRQGIKVFRSNHAGLVGVIGILPSLDSTLGDKRHFYPYCPLGVSVRPVVSDQSAPEAPEAKTNPSIGAPLSLRDSIDPPKEYDDSYARESITEASVDEDGQTMRVFAHYKPFESGAKPIVEILFDAAHPDRVGFLPRAAPDSVPMKACQFVTQFDARYLWREIEMIDDEADERSRRPLASLYPNIDFSEPPDLTAYDIAPFAWRRIATSKLPLAKLQEDGFEMAQLNLLTDVSNATALTYPAGLDQKWKYTGLPNRQVWWLPMLDSDDESEISVEVRGAAVFPTAQLLIPGGPAIQNVRITVPMPAKEPVWLEISAEPAPDAATPVN</sequence>
<reference evidence="3 4" key="1">
    <citation type="journal article" date="2022" name="Syst. Appl. Microbiol.">
        <title>Rhodopirellula aestuarii sp. nov., a novel member of the genus Rhodopirellula isolated from brackish sediments collected in the Tagus River estuary, Portugal.</title>
        <authorList>
            <person name="Vitorino I.R."/>
            <person name="Klimek D."/>
            <person name="Calusinska M."/>
            <person name="Lobo-da-Cunha A."/>
            <person name="Vasconcelos V."/>
            <person name="Lage O.M."/>
        </authorList>
    </citation>
    <scope>NUCLEOTIDE SEQUENCE [LARGE SCALE GENOMIC DNA]</scope>
    <source>
        <strain evidence="3 4">ICT_H3.1</strain>
    </source>
</reference>
<gene>
    <name evidence="3" type="ORF">NB063_00175</name>
</gene>